<dbReference type="Proteomes" id="UP001500902">
    <property type="component" value="Unassembled WGS sequence"/>
</dbReference>
<protein>
    <submittedName>
        <fullName evidence="1">Uncharacterized protein</fullName>
    </submittedName>
</protein>
<reference evidence="2" key="1">
    <citation type="journal article" date="2019" name="Int. J. Syst. Evol. Microbiol.">
        <title>The Global Catalogue of Microorganisms (GCM) 10K type strain sequencing project: providing services to taxonomists for standard genome sequencing and annotation.</title>
        <authorList>
            <consortium name="The Broad Institute Genomics Platform"/>
            <consortium name="The Broad Institute Genome Sequencing Center for Infectious Disease"/>
            <person name="Wu L."/>
            <person name="Ma J."/>
        </authorList>
    </citation>
    <scope>NUCLEOTIDE SEQUENCE [LARGE SCALE GENOMIC DNA]</scope>
    <source>
        <strain evidence="2">JCM 16904</strain>
    </source>
</reference>
<name>A0ABP7DXC9_9ACTN</name>
<comment type="caution">
    <text evidence="1">The sequence shown here is derived from an EMBL/GenBank/DDBJ whole genome shotgun (WGS) entry which is preliminary data.</text>
</comment>
<proteinExistence type="predicted"/>
<evidence type="ECO:0000313" key="1">
    <source>
        <dbReference type="EMBL" id="GAA3711330.1"/>
    </source>
</evidence>
<organism evidence="1 2">
    <name type="scientific">Nonomuraea antimicrobica</name>
    <dbReference type="NCBI Taxonomy" id="561173"/>
    <lineage>
        <taxon>Bacteria</taxon>
        <taxon>Bacillati</taxon>
        <taxon>Actinomycetota</taxon>
        <taxon>Actinomycetes</taxon>
        <taxon>Streptosporangiales</taxon>
        <taxon>Streptosporangiaceae</taxon>
        <taxon>Nonomuraea</taxon>
    </lineage>
</organism>
<keyword evidence="2" id="KW-1185">Reference proteome</keyword>
<dbReference type="EMBL" id="BAAAZP010000212">
    <property type="protein sequence ID" value="GAA3711330.1"/>
    <property type="molecule type" value="Genomic_DNA"/>
</dbReference>
<accession>A0ABP7DXC9</accession>
<evidence type="ECO:0000313" key="2">
    <source>
        <dbReference type="Proteomes" id="UP001500902"/>
    </source>
</evidence>
<gene>
    <name evidence="1" type="ORF">GCM10022224_091080</name>
</gene>
<sequence>MGAVRLVLGTPGRRAPPARLPPAHRAAVEIAENASWADVPWEATDPLVVKEQGIGVGEPGNSRWR</sequence>